<organism evidence="1 2">
    <name type="scientific">Parashewanella spongiae</name>
    <dbReference type="NCBI Taxonomy" id="342950"/>
    <lineage>
        <taxon>Bacteria</taxon>
        <taxon>Pseudomonadati</taxon>
        <taxon>Pseudomonadota</taxon>
        <taxon>Gammaproteobacteria</taxon>
        <taxon>Alteromonadales</taxon>
        <taxon>Shewanellaceae</taxon>
        <taxon>Parashewanella</taxon>
    </lineage>
</organism>
<reference evidence="1 2" key="1">
    <citation type="submission" date="2018-09" db="EMBL/GenBank/DDBJ databases">
        <title>Phylogeny of the Shewanellaceae, and recommendation for two new genera, Pseudoshewanella and Parashewanella.</title>
        <authorList>
            <person name="Wang G."/>
        </authorList>
    </citation>
    <scope>NUCLEOTIDE SEQUENCE [LARGE SCALE GENOMIC DNA]</scope>
    <source>
        <strain evidence="1 2">KCTC 22492</strain>
    </source>
</reference>
<dbReference type="PROSITE" id="PS51257">
    <property type="entry name" value="PROKAR_LIPOPROTEIN"/>
    <property type="match status" value="1"/>
</dbReference>
<dbReference type="OrthoDB" id="9799367at2"/>
<dbReference type="RefSeq" id="WP_121855121.1">
    <property type="nucleotide sequence ID" value="NZ_CP037952.1"/>
</dbReference>
<dbReference type="EMBL" id="QYYH01000196">
    <property type="protein sequence ID" value="RJY05092.1"/>
    <property type="molecule type" value="Genomic_DNA"/>
</dbReference>
<evidence type="ECO:0000313" key="1">
    <source>
        <dbReference type="EMBL" id="RJY05092.1"/>
    </source>
</evidence>
<dbReference type="Proteomes" id="UP000273022">
    <property type="component" value="Unassembled WGS sequence"/>
</dbReference>
<comment type="caution">
    <text evidence="1">The sequence shown here is derived from an EMBL/GenBank/DDBJ whole genome shotgun (WGS) entry which is preliminary data.</text>
</comment>
<dbReference type="AlphaFoldDB" id="A0A3A6TXM6"/>
<gene>
    <name evidence="1" type="ORF">D5R81_18795</name>
</gene>
<name>A0A3A6TXM6_9GAMM</name>
<sequence>MNKIFSLITVLILMLSCEQSTDNQLDERLLPFNPAQVSQWSSDIDFFSSELEKRHINLYHTISEEDLKSELLNLKTSLPSINKYQLMTEMMRITRLIGDGHTLFSYRGHEYSRFPIYFKLFDEQLRVIKTSPELSHLLGKKLVGIDGVDINEAMKRVKPVVQAVDNQHSLEHYLPSTINVAEVLFGLGITKELNVANFEFSGETEEKISITLTSIPHNKLKKAVTESIVKHNSLFGEVLESTDGLWLSANAHTKSAYIRFDGYPGIIKMLMFADSVEKHLSRSQITNLIIDFRHNGGGNFFEGLLLAQMLVIVDGLDWKNGIYALVGKATFSAGVSNAAQYRQILNAKLVGEPTGGNPYGYQDADRFVLPNSNWPVQFSKRLFKMQDEQSNGLQPDIIIKTSWPDYSEGKDRQFEWIINDINSRTIHNKLTQPTVKAASD</sequence>
<protein>
    <submittedName>
        <fullName evidence="1">Uncharacterized protein</fullName>
    </submittedName>
</protein>
<dbReference type="InterPro" id="IPR029045">
    <property type="entry name" value="ClpP/crotonase-like_dom_sf"/>
</dbReference>
<keyword evidence="2" id="KW-1185">Reference proteome</keyword>
<dbReference type="SUPFAM" id="SSF52096">
    <property type="entry name" value="ClpP/crotonase"/>
    <property type="match status" value="1"/>
</dbReference>
<proteinExistence type="predicted"/>
<evidence type="ECO:0000313" key="2">
    <source>
        <dbReference type="Proteomes" id="UP000273022"/>
    </source>
</evidence>
<accession>A0A3A6TXM6</accession>
<dbReference type="Gene3D" id="3.90.226.10">
    <property type="entry name" value="2-enoyl-CoA Hydratase, Chain A, domain 1"/>
    <property type="match status" value="1"/>
</dbReference>